<dbReference type="AlphaFoldDB" id="A0A167U4P7"/>
<dbReference type="OMA" id="EDEWDSY"/>
<name>A0A167U4P7_PENCH</name>
<accession>A0A167U4P7</accession>
<evidence type="ECO:0000313" key="1">
    <source>
        <dbReference type="EMBL" id="KZN88917.1"/>
    </source>
</evidence>
<organism evidence="1">
    <name type="scientific">Penicillium chrysogenum</name>
    <name type="common">Penicillium notatum</name>
    <dbReference type="NCBI Taxonomy" id="5076"/>
    <lineage>
        <taxon>Eukaryota</taxon>
        <taxon>Fungi</taxon>
        <taxon>Dikarya</taxon>
        <taxon>Ascomycota</taxon>
        <taxon>Pezizomycotina</taxon>
        <taxon>Eurotiomycetes</taxon>
        <taxon>Eurotiomycetidae</taxon>
        <taxon>Eurotiales</taxon>
        <taxon>Aspergillaceae</taxon>
        <taxon>Penicillium</taxon>
        <taxon>Penicillium chrysogenum species complex</taxon>
    </lineage>
</organism>
<protein>
    <submittedName>
        <fullName evidence="1">Uncharacterized protein</fullName>
    </submittedName>
</protein>
<reference evidence="1" key="1">
    <citation type="journal article" date="2014" name="Genome Announc.">
        <title>Complete sequencing and chromosome-scale genome assembly of the industrial progenitor strain P2niaD18 from the penicillin producer Penicillium chrysogenum.</title>
        <authorList>
            <person name="Specht T."/>
            <person name="Dahlmann T.A."/>
            <person name="Zadra I."/>
            <person name="Kurnsteiner H."/>
            <person name="Kuck U."/>
        </authorList>
    </citation>
    <scope>NUCLEOTIDE SEQUENCE [LARGE SCALE GENOMIC DNA]</scope>
    <source>
        <strain evidence="1">P2niaD18</strain>
    </source>
</reference>
<gene>
    <name evidence="1" type="ORF">EN45_075080</name>
</gene>
<proteinExistence type="predicted"/>
<dbReference type="Proteomes" id="UP000076449">
    <property type="component" value="Chromosome II"/>
</dbReference>
<sequence length="227" mass="26165">MDELPFRNWCLNCLHTSIAKYALSPLRPFEIQCAPSEDGQSCWQCCNRNIACDTPSMGMQGDVYDLSAILEWTRKFWSVDGKFLWNLGFRLAICEASKELCIKFELAEMIHRRHHMLSVIDWNDTSEVQNADIDNYRRFLAERRGALPTLTLPATGIMNRQDFVTYNPERLLRLCSGDPGFLVWLEAKTAFLNCLQQRSISIYGGEDRKNGKRRLAFLKNGFPAELN</sequence>
<dbReference type="PhylomeDB" id="A0A167U4P7"/>
<dbReference type="EMBL" id="CM002799">
    <property type="protein sequence ID" value="KZN88917.1"/>
    <property type="molecule type" value="Genomic_DNA"/>
</dbReference>